<evidence type="ECO:0000256" key="5">
    <source>
        <dbReference type="ARBA" id="ARBA00023180"/>
    </source>
</evidence>
<feature type="chain" id="PRO_5018726385" description="Ig-like domain-containing protein" evidence="8">
    <location>
        <begin position="21"/>
        <end position="599"/>
    </location>
</feature>
<keyword evidence="4" id="KW-1015">Disulfide bond</keyword>
<dbReference type="OrthoDB" id="1394818at2759"/>
<dbReference type="Proteomes" id="UP000271974">
    <property type="component" value="Unassembled WGS sequence"/>
</dbReference>
<name>A0A3S1BI18_ELYCH</name>
<dbReference type="SUPFAM" id="SSF52058">
    <property type="entry name" value="L domain-like"/>
    <property type="match status" value="1"/>
</dbReference>
<evidence type="ECO:0000256" key="3">
    <source>
        <dbReference type="ARBA" id="ARBA00022737"/>
    </source>
</evidence>
<evidence type="ECO:0000256" key="7">
    <source>
        <dbReference type="SAM" id="Phobius"/>
    </source>
</evidence>
<feature type="domain" description="Ig-like" evidence="9">
    <location>
        <begin position="292"/>
        <end position="391"/>
    </location>
</feature>
<dbReference type="InterPro" id="IPR050467">
    <property type="entry name" value="LRFN"/>
</dbReference>
<dbReference type="InterPro" id="IPR003591">
    <property type="entry name" value="Leu-rich_rpt_typical-subtyp"/>
</dbReference>
<organism evidence="10 11">
    <name type="scientific">Elysia chlorotica</name>
    <name type="common">Eastern emerald elysia</name>
    <name type="synonym">Sea slug</name>
    <dbReference type="NCBI Taxonomy" id="188477"/>
    <lineage>
        <taxon>Eukaryota</taxon>
        <taxon>Metazoa</taxon>
        <taxon>Spiralia</taxon>
        <taxon>Lophotrochozoa</taxon>
        <taxon>Mollusca</taxon>
        <taxon>Gastropoda</taxon>
        <taxon>Heterobranchia</taxon>
        <taxon>Euthyneura</taxon>
        <taxon>Panpulmonata</taxon>
        <taxon>Sacoglossa</taxon>
        <taxon>Placobranchoidea</taxon>
        <taxon>Plakobranchidae</taxon>
        <taxon>Elysia</taxon>
    </lineage>
</organism>
<comment type="caution">
    <text evidence="10">The sequence shown here is derived from an EMBL/GenBank/DDBJ whole genome shotgun (WGS) entry which is preliminary data.</text>
</comment>
<dbReference type="InterPro" id="IPR003598">
    <property type="entry name" value="Ig_sub2"/>
</dbReference>
<keyword evidence="5" id="KW-0325">Glycoprotein</keyword>
<dbReference type="InterPro" id="IPR036179">
    <property type="entry name" value="Ig-like_dom_sf"/>
</dbReference>
<dbReference type="AlphaFoldDB" id="A0A3S1BI18"/>
<dbReference type="InterPro" id="IPR032675">
    <property type="entry name" value="LRR_dom_sf"/>
</dbReference>
<dbReference type="EMBL" id="RQTK01000216">
    <property type="protein sequence ID" value="RUS84150.1"/>
    <property type="molecule type" value="Genomic_DNA"/>
</dbReference>
<keyword evidence="3" id="KW-0677">Repeat</keyword>
<evidence type="ECO:0000256" key="6">
    <source>
        <dbReference type="SAM" id="MobiDB-lite"/>
    </source>
</evidence>
<dbReference type="InterPro" id="IPR007110">
    <property type="entry name" value="Ig-like_dom"/>
</dbReference>
<evidence type="ECO:0000256" key="2">
    <source>
        <dbReference type="ARBA" id="ARBA00022729"/>
    </source>
</evidence>
<dbReference type="SUPFAM" id="SSF48726">
    <property type="entry name" value="Immunoglobulin"/>
    <property type="match status" value="1"/>
</dbReference>
<proteinExistence type="predicted"/>
<dbReference type="Gene3D" id="2.60.40.10">
    <property type="entry name" value="Immunoglobulins"/>
    <property type="match status" value="1"/>
</dbReference>
<dbReference type="Pfam" id="PF13855">
    <property type="entry name" value="LRR_8"/>
    <property type="match status" value="1"/>
</dbReference>
<keyword evidence="2 8" id="KW-0732">Signal</keyword>
<accession>A0A3S1BI18</accession>
<dbReference type="Pfam" id="PF13927">
    <property type="entry name" value="Ig_3"/>
    <property type="match status" value="1"/>
</dbReference>
<dbReference type="InterPro" id="IPR000372">
    <property type="entry name" value="LRRNT"/>
</dbReference>
<keyword evidence="7" id="KW-0812">Transmembrane</keyword>
<feature type="signal peptide" evidence="8">
    <location>
        <begin position="1"/>
        <end position="20"/>
    </location>
</feature>
<keyword evidence="1" id="KW-0433">Leucine-rich repeat</keyword>
<dbReference type="PROSITE" id="PS51450">
    <property type="entry name" value="LRR"/>
    <property type="match status" value="1"/>
</dbReference>
<dbReference type="InterPro" id="IPR013783">
    <property type="entry name" value="Ig-like_fold"/>
</dbReference>
<dbReference type="SMART" id="SM00013">
    <property type="entry name" value="LRRNT"/>
    <property type="match status" value="1"/>
</dbReference>
<evidence type="ECO:0000313" key="11">
    <source>
        <dbReference type="Proteomes" id="UP000271974"/>
    </source>
</evidence>
<feature type="region of interest" description="Disordered" evidence="6">
    <location>
        <begin position="453"/>
        <end position="494"/>
    </location>
</feature>
<dbReference type="SMART" id="SM00082">
    <property type="entry name" value="LRRCT"/>
    <property type="match status" value="1"/>
</dbReference>
<reference evidence="10 11" key="1">
    <citation type="submission" date="2019-01" db="EMBL/GenBank/DDBJ databases">
        <title>A draft genome assembly of the solar-powered sea slug Elysia chlorotica.</title>
        <authorList>
            <person name="Cai H."/>
            <person name="Li Q."/>
            <person name="Fang X."/>
            <person name="Li J."/>
            <person name="Curtis N.E."/>
            <person name="Altenburger A."/>
            <person name="Shibata T."/>
            <person name="Feng M."/>
            <person name="Maeda T."/>
            <person name="Schwartz J.A."/>
            <person name="Shigenobu S."/>
            <person name="Lundholm N."/>
            <person name="Nishiyama T."/>
            <person name="Yang H."/>
            <person name="Hasebe M."/>
            <person name="Li S."/>
            <person name="Pierce S.K."/>
            <person name="Wang J."/>
        </authorList>
    </citation>
    <scope>NUCLEOTIDE SEQUENCE [LARGE SCALE GENOMIC DNA]</scope>
    <source>
        <strain evidence="10">EC2010</strain>
        <tissue evidence="10">Whole organism of an adult</tissue>
    </source>
</reference>
<evidence type="ECO:0000259" key="9">
    <source>
        <dbReference type="PROSITE" id="PS50835"/>
    </source>
</evidence>
<keyword evidence="7" id="KW-0472">Membrane</keyword>
<dbReference type="InterPro" id="IPR001611">
    <property type="entry name" value="Leu-rich_rpt"/>
</dbReference>
<evidence type="ECO:0000256" key="8">
    <source>
        <dbReference type="SAM" id="SignalP"/>
    </source>
</evidence>
<dbReference type="PROSITE" id="PS50835">
    <property type="entry name" value="IG_LIKE"/>
    <property type="match status" value="1"/>
</dbReference>
<gene>
    <name evidence="10" type="ORF">EGW08_008078</name>
</gene>
<dbReference type="PANTHER" id="PTHR45842">
    <property type="entry name" value="SYNAPTIC ADHESION-LIKE MOLECULE SALM"/>
    <property type="match status" value="1"/>
</dbReference>
<evidence type="ECO:0000256" key="1">
    <source>
        <dbReference type="ARBA" id="ARBA00022614"/>
    </source>
</evidence>
<evidence type="ECO:0000256" key="4">
    <source>
        <dbReference type="ARBA" id="ARBA00023157"/>
    </source>
</evidence>
<evidence type="ECO:0000313" key="10">
    <source>
        <dbReference type="EMBL" id="RUS84150.1"/>
    </source>
</evidence>
<protein>
    <recommendedName>
        <fullName evidence="9">Ig-like domain-containing protein</fullName>
    </recommendedName>
</protein>
<dbReference type="PANTHER" id="PTHR45842:SF12">
    <property type="entry name" value="KEKKON 5, ISOFORM A"/>
    <property type="match status" value="1"/>
</dbReference>
<sequence>MGLRVCIFSSLLGWLWPSRAQREVLTVRKASLSPLGIICLALILSAAVETSWACPDGCFCAPHSNNVLCTNKGFTRIPEVIPKDTIELILNQNKFTNTGLTRRNFTGLRDVQNLYLKECGIETVAVETFSDLKNLQRLDISKNKIRFLADFTFRGLNLKHLNIDGNVGLQLSIGAFAGMTTQGLYMHECGLRKLPVDLMSPLNGSLKILWLHGNNFESLSDKWLYFFTSLGHIRLGGNSFHCNCELEWLFDFYKSSNSLFSTEDTPACGSPSVLKGMKFSDLSADDFRCQLPTFQKVDASFDSKMGTLSCTARGDPAPTLYWVRPDGTTEKFYPRDLSNTAPDALTPLQQAQRHETQGVLFLTGVKLEQKENYRCVASNPAGNVTFSLNVAWPDLSRNSQRLPPVKLPGYTKDVDSNGNVIRDGLETSSGGPGAGNGGYKNYAGDDSGVYDWGSGGSSKAGGNHMSQAGGGRDSSKGPVRRAGGGGGKGSNTDSGLFNTVDIVGAVMGTFVLTLLLCVTVFHFYYRRRERMRQEREEHLYSVPDQLGCPHHPQHQYPLPHHPLTAHSPVGVYIMGEGDENTMKMINHHHHHHHPMDCPS</sequence>
<dbReference type="InterPro" id="IPR000483">
    <property type="entry name" value="Cys-rich_flank_reg_C"/>
</dbReference>
<keyword evidence="11" id="KW-1185">Reference proteome</keyword>
<feature type="transmembrane region" description="Helical" evidence="7">
    <location>
        <begin position="502"/>
        <end position="525"/>
    </location>
</feature>
<keyword evidence="7" id="KW-1133">Transmembrane helix</keyword>
<feature type="region of interest" description="Disordered" evidence="6">
    <location>
        <begin position="398"/>
        <end position="439"/>
    </location>
</feature>
<dbReference type="Gene3D" id="3.80.10.10">
    <property type="entry name" value="Ribonuclease Inhibitor"/>
    <property type="match status" value="2"/>
</dbReference>
<dbReference type="STRING" id="188477.A0A3S1BI18"/>
<dbReference type="SMART" id="SM00369">
    <property type="entry name" value="LRR_TYP"/>
    <property type="match status" value="3"/>
</dbReference>
<dbReference type="SMART" id="SM00408">
    <property type="entry name" value="IGc2"/>
    <property type="match status" value="1"/>
</dbReference>